<dbReference type="EMBL" id="HF583877">
    <property type="protein sequence ID" value="CCQ43374.1"/>
    <property type="molecule type" value="Genomic_DNA"/>
</dbReference>
<evidence type="ECO:0000313" key="1">
    <source>
        <dbReference type="EMBL" id="CCQ43374.1"/>
    </source>
</evidence>
<name>L8E8C6_HUMAN</name>
<gene>
    <name evidence="1" type="primary">MYST3</name>
</gene>
<sequence length="66" mass="7146">MALPNFLPLPLMGGKLGGKWWTTLSNIESERGATGNQALQIGPQTIRMAGMANKKMRSDFLGARKS</sequence>
<dbReference type="ChiTaRS" id="KAT6A">
    <property type="organism name" value="human"/>
</dbReference>
<accession>L8E8C6</accession>
<dbReference type="AlphaFoldDB" id="L8E8C6"/>
<proteinExistence type="predicted"/>
<organism evidence="1">
    <name type="scientific">Homo sapiens</name>
    <name type="common">Human</name>
    <dbReference type="NCBI Taxonomy" id="9606"/>
    <lineage>
        <taxon>Eukaryota</taxon>
        <taxon>Metazoa</taxon>
        <taxon>Chordata</taxon>
        <taxon>Craniata</taxon>
        <taxon>Vertebrata</taxon>
        <taxon>Euteleostomi</taxon>
        <taxon>Mammalia</taxon>
        <taxon>Eutheria</taxon>
        <taxon>Euarchontoglires</taxon>
        <taxon>Primates</taxon>
        <taxon>Haplorrhini</taxon>
        <taxon>Catarrhini</taxon>
        <taxon>Hominidae</taxon>
        <taxon>Homo</taxon>
    </lineage>
</organism>
<reference evidence="1" key="1">
    <citation type="journal article" date="2013" name="PLoS ONE">
        <title>Direct detection of alternative open reading frames translation products in human significantly expands the proteome.</title>
        <authorList>
            <person name="Vanderperre B."/>
            <person name="Lucier J.-F."/>
            <person name="Motard J."/>
            <person name="Tremblay G."/>
            <person name="Vanderperre S."/>
            <person name="Wisztorski M."/>
            <person name="Salzet M."/>
            <person name="Boisvert F.-M."/>
            <person name="Roucou X."/>
        </authorList>
    </citation>
    <scope>NUCLEOTIDE SEQUENCE</scope>
</reference>
<protein>
    <submittedName>
        <fullName evidence="1">Alternative protein MYST3</fullName>
    </submittedName>
</protein>